<evidence type="ECO:0000259" key="2">
    <source>
        <dbReference type="Pfam" id="PF18859"/>
    </source>
</evidence>
<gene>
    <name evidence="3" type="ORF">J07HQW1_03134</name>
</gene>
<keyword evidence="1" id="KW-0175">Coiled coil</keyword>
<dbReference type="STRING" id="1238424.J07HQW1_03134"/>
<dbReference type="Gene3D" id="1.20.5.340">
    <property type="match status" value="1"/>
</dbReference>
<dbReference type="Gene3D" id="3.30.420.60">
    <property type="entry name" value="eRF1 domain 2"/>
    <property type="match status" value="1"/>
</dbReference>
<proteinExistence type="predicted"/>
<accession>U1MSC3</accession>
<dbReference type="AlphaFoldDB" id="U1MSC3"/>
<dbReference type="InterPro" id="IPR042226">
    <property type="entry name" value="eFR1_2_sf"/>
</dbReference>
<protein>
    <recommendedName>
        <fullName evidence="2">Actinobacteria/chloroflexi VLRF1 release factor domain-containing protein</fullName>
    </recommendedName>
</protein>
<organism evidence="3 4">
    <name type="scientific">Haloquadratum walsbyi J07HQW1</name>
    <dbReference type="NCBI Taxonomy" id="1238424"/>
    <lineage>
        <taxon>Archaea</taxon>
        <taxon>Methanobacteriati</taxon>
        <taxon>Methanobacteriota</taxon>
        <taxon>Stenosarchaea group</taxon>
        <taxon>Halobacteria</taxon>
        <taxon>Halobacteriales</taxon>
        <taxon>Haloferacaceae</taxon>
        <taxon>Haloquadratum</taxon>
    </lineage>
</organism>
<dbReference type="Proteomes" id="UP000030649">
    <property type="component" value="Unassembled WGS sequence"/>
</dbReference>
<dbReference type="InterPro" id="IPR040783">
    <property type="entry name" value="VLRF1"/>
</dbReference>
<evidence type="ECO:0000313" key="4">
    <source>
        <dbReference type="Proteomes" id="UP000030649"/>
    </source>
</evidence>
<dbReference type="SUPFAM" id="SSF53137">
    <property type="entry name" value="Translational machinery components"/>
    <property type="match status" value="1"/>
</dbReference>
<feature type="coiled-coil region" evidence="1">
    <location>
        <begin position="8"/>
        <end position="70"/>
    </location>
</feature>
<dbReference type="Pfam" id="PF18859">
    <property type="entry name" value="acVLRF1"/>
    <property type="match status" value="1"/>
</dbReference>
<sequence>MLDELLGRAELKAQIADLKEEKHHLERQLAAEEERRTDAVRERQEAEREVNRLEDRIEGLEERVERLSESKTERDDLSVRTTQNVRGTRRKDILDRIRSVETDPEGALTAMVTETVPDAIKRSLDDRSALVRRLAPCLVCVDDAGLIAVAIKLTAPPAPFVEWGTTFRIEPQWVAPTEPVTVALVRSDIFALGVYDGSTLTHVTEVTTDIMDAHSKGGFSQARFERRRDQQIEEHLEHAHEAIETHLTENSQTQTQASNGESKDEVVVLGEKTVLGAFSDLADRRETVDATGDPKSALEDAVDEFWTIRVSTL</sequence>
<feature type="domain" description="Actinobacteria/chloroflexi VLRF1 release factor" evidence="2">
    <location>
        <begin position="179"/>
        <end position="310"/>
    </location>
</feature>
<evidence type="ECO:0000313" key="3">
    <source>
        <dbReference type="EMBL" id="ERG93079.1"/>
    </source>
</evidence>
<reference evidence="3 4" key="1">
    <citation type="journal article" date="2013" name="PLoS ONE">
        <title>Assembly-driven community genomics of a hypersaline microbial ecosystem.</title>
        <authorList>
            <person name="Podell S."/>
            <person name="Ugalde J.A."/>
            <person name="Narasingarao P."/>
            <person name="Banfield J.F."/>
            <person name="Heidelberg K.B."/>
            <person name="Allen E.E."/>
        </authorList>
    </citation>
    <scope>NUCLEOTIDE SEQUENCE [LARGE SCALE GENOMIC DNA]</scope>
    <source>
        <strain evidence="4">J07HQW1</strain>
    </source>
</reference>
<dbReference type="EMBL" id="KE356560">
    <property type="protein sequence ID" value="ERG93079.1"/>
    <property type="molecule type" value="Genomic_DNA"/>
</dbReference>
<name>U1MSC3_9EURY</name>
<evidence type="ECO:0000256" key="1">
    <source>
        <dbReference type="SAM" id="Coils"/>
    </source>
</evidence>
<dbReference type="HOGENOM" id="CLU_051790_0_0_2"/>